<reference evidence="3" key="1">
    <citation type="submission" date="2021-01" db="EMBL/GenBank/DDBJ databases">
        <title>Genome sequence of strain Noviherbaspirillum sp. DKR-6.</title>
        <authorList>
            <person name="Chaudhary D.K."/>
        </authorList>
    </citation>
    <scope>NUCLEOTIDE SEQUENCE</scope>
    <source>
        <strain evidence="3">DKR-6</strain>
    </source>
</reference>
<evidence type="ECO:0000256" key="1">
    <source>
        <dbReference type="SAM" id="MobiDB-lite"/>
    </source>
</evidence>
<feature type="region of interest" description="Disordered" evidence="1">
    <location>
        <begin position="26"/>
        <end position="48"/>
    </location>
</feature>
<evidence type="ECO:0000313" key="3">
    <source>
        <dbReference type="EMBL" id="MBK4736520.1"/>
    </source>
</evidence>
<keyword evidence="4" id="KW-1185">Reference proteome</keyword>
<evidence type="ECO:0000256" key="2">
    <source>
        <dbReference type="SAM" id="SignalP"/>
    </source>
</evidence>
<accession>A0A934SW73</accession>
<evidence type="ECO:0000313" key="4">
    <source>
        <dbReference type="Proteomes" id="UP000622890"/>
    </source>
</evidence>
<feature type="signal peptide" evidence="2">
    <location>
        <begin position="1"/>
        <end position="22"/>
    </location>
</feature>
<dbReference type="RefSeq" id="WP_200594067.1">
    <property type="nucleotide sequence ID" value="NZ_JAEPBG010000008.1"/>
</dbReference>
<feature type="compositionally biased region" description="Polar residues" evidence="1">
    <location>
        <begin position="76"/>
        <end position="89"/>
    </location>
</feature>
<dbReference type="AlphaFoldDB" id="A0A934SW73"/>
<sequence>MRTKHTLTAFAFASLMPLAALAQQQAPAKVQAPPPPQTMPLEEGEAPAVTIPGGQRREEIIEHRKQGRVTEVEVHTPSSSYTVRPNEQPGSALPGDAESNRNRAAQFTIKRFPVPKPKNEEEAEAAAQPGAPAAPAASGAAAAPIAK</sequence>
<organism evidence="3 4">
    <name type="scientific">Noviherbaspirillum pedocola</name>
    <dbReference type="NCBI Taxonomy" id="2801341"/>
    <lineage>
        <taxon>Bacteria</taxon>
        <taxon>Pseudomonadati</taxon>
        <taxon>Pseudomonadota</taxon>
        <taxon>Betaproteobacteria</taxon>
        <taxon>Burkholderiales</taxon>
        <taxon>Oxalobacteraceae</taxon>
        <taxon>Noviherbaspirillum</taxon>
    </lineage>
</organism>
<feature type="chain" id="PRO_5037642917" evidence="2">
    <location>
        <begin position="23"/>
        <end position="147"/>
    </location>
</feature>
<feature type="region of interest" description="Disordered" evidence="1">
    <location>
        <begin position="67"/>
        <end position="147"/>
    </location>
</feature>
<proteinExistence type="predicted"/>
<comment type="caution">
    <text evidence="3">The sequence shown here is derived from an EMBL/GenBank/DDBJ whole genome shotgun (WGS) entry which is preliminary data.</text>
</comment>
<keyword evidence="2" id="KW-0732">Signal</keyword>
<name>A0A934SW73_9BURK</name>
<feature type="compositionally biased region" description="Low complexity" evidence="1">
    <location>
        <begin position="125"/>
        <end position="147"/>
    </location>
</feature>
<dbReference type="EMBL" id="JAEPBG010000008">
    <property type="protein sequence ID" value="MBK4736520.1"/>
    <property type="molecule type" value="Genomic_DNA"/>
</dbReference>
<dbReference type="Proteomes" id="UP000622890">
    <property type="component" value="Unassembled WGS sequence"/>
</dbReference>
<protein>
    <submittedName>
        <fullName evidence="3">DUF2782 domain-containing protein</fullName>
    </submittedName>
</protein>
<gene>
    <name evidence="3" type="ORF">JJB74_17995</name>
</gene>